<keyword evidence="13" id="KW-1185">Reference proteome</keyword>
<evidence type="ECO:0000256" key="3">
    <source>
        <dbReference type="ARBA" id="ARBA00022737"/>
    </source>
</evidence>
<dbReference type="AlphaFoldDB" id="A0A183ABX0"/>
<evidence type="ECO:0000313" key="13">
    <source>
        <dbReference type="Proteomes" id="UP000272942"/>
    </source>
</evidence>
<keyword evidence="5" id="KW-0862">Zinc</keyword>
<dbReference type="FunFam" id="3.30.160.60:FF:002571">
    <property type="entry name" value="Protein odd-skipped-related 2"/>
    <property type="match status" value="1"/>
</dbReference>
<feature type="compositionally biased region" description="Gly residues" evidence="10">
    <location>
        <begin position="239"/>
        <end position="250"/>
    </location>
</feature>
<feature type="domain" description="C2H2-type" evidence="11">
    <location>
        <begin position="380"/>
        <end position="399"/>
    </location>
</feature>
<feature type="region of interest" description="Disordered" evidence="10">
    <location>
        <begin position="43"/>
        <end position="62"/>
    </location>
</feature>
<dbReference type="EMBL" id="UZAN01041318">
    <property type="protein sequence ID" value="VDP72649.1"/>
    <property type="molecule type" value="Genomic_DNA"/>
</dbReference>
<dbReference type="GO" id="GO:0000977">
    <property type="term" value="F:RNA polymerase II transcription regulatory region sequence-specific DNA binding"/>
    <property type="evidence" value="ECO:0007669"/>
    <property type="project" value="TreeGrafter"/>
</dbReference>
<evidence type="ECO:0000256" key="5">
    <source>
        <dbReference type="ARBA" id="ARBA00022833"/>
    </source>
</evidence>
<keyword evidence="4 9" id="KW-0863">Zinc-finger</keyword>
<proteinExistence type="predicted"/>
<feature type="domain" description="C2H2-type" evidence="11">
    <location>
        <begin position="352"/>
        <end position="379"/>
    </location>
</feature>
<evidence type="ECO:0000256" key="1">
    <source>
        <dbReference type="ARBA" id="ARBA00004123"/>
    </source>
</evidence>
<evidence type="ECO:0000256" key="7">
    <source>
        <dbReference type="ARBA" id="ARBA00023163"/>
    </source>
</evidence>
<dbReference type="GO" id="GO:0008270">
    <property type="term" value="F:zinc ion binding"/>
    <property type="evidence" value="ECO:0007669"/>
    <property type="project" value="UniProtKB-KW"/>
</dbReference>
<evidence type="ECO:0000256" key="2">
    <source>
        <dbReference type="ARBA" id="ARBA00022723"/>
    </source>
</evidence>
<organism evidence="14">
    <name type="scientific">Echinostoma caproni</name>
    <dbReference type="NCBI Taxonomy" id="27848"/>
    <lineage>
        <taxon>Eukaryota</taxon>
        <taxon>Metazoa</taxon>
        <taxon>Spiralia</taxon>
        <taxon>Lophotrochozoa</taxon>
        <taxon>Platyhelminthes</taxon>
        <taxon>Trematoda</taxon>
        <taxon>Digenea</taxon>
        <taxon>Plagiorchiida</taxon>
        <taxon>Echinostomata</taxon>
        <taxon>Echinostomatoidea</taxon>
        <taxon>Echinostomatidae</taxon>
        <taxon>Echinostoma</taxon>
    </lineage>
</organism>
<dbReference type="PANTHER" id="PTHR14196">
    <property type="entry name" value="ODD-SKIPPED - RELATED"/>
    <property type="match status" value="1"/>
</dbReference>
<dbReference type="WBParaSite" id="ECPE_0000446701-mRNA-1">
    <property type="protein sequence ID" value="ECPE_0000446701-mRNA-1"/>
    <property type="gene ID" value="ECPE_0000446701"/>
</dbReference>
<evidence type="ECO:0000256" key="10">
    <source>
        <dbReference type="SAM" id="MobiDB-lite"/>
    </source>
</evidence>
<keyword evidence="3" id="KW-0677">Repeat</keyword>
<accession>A0A183ABX0</accession>
<dbReference type="PROSITE" id="PS50157">
    <property type="entry name" value="ZINC_FINGER_C2H2_2"/>
    <property type="match status" value="2"/>
</dbReference>
<reference evidence="14" key="1">
    <citation type="submission" date="2016-06" db="UniProtKB">
        <authorList>
            <consortium name="WormBaseParasite"/>
        </authorList>
    </citation>
    <scope>IDENTIFICATION</scope>
</reference>
<dbReference type="GO" id="GO:0000981">
    <property type="term" value="F:DNA-binding transcription factor activity, RNA polymerase II-specific"/>
    <property type="evidence" value="ECO:0007669"/>
    <property type="project" value="TreeGrafter"/>
</dbReference>
<evidence type="ECO:0000256" key="8">
    <source>
        <dbReference type="ARBA" id="ARBA00023242"/>
    </source>
</evidence>
<dbReference type="OrthoDB" id="9451254at2759"/>
<keyword evidence="8" id="KW-0539">Nucleus</keyword>
<feature type="compositionally biased region" description="Polar residues" evidence="10">
    <location>
        <begin position="211"/>
        <end position="237"/>
    </location>
</feature>
<keyword evidence="7" id="KW-0804">Transcription</keyword>
<dbReference type="InterPro" id="IPR036236">
    <property type="entry name" value="Znf_C2H2_sf"/>
</dbReference>
<evidence type="ECO:0000259" key="11">
    <source>
        <dbReference type="PROSITE" id="PS50157"/>
    </source>
</evidence>
<dbReference type="GO" id="GO:0005634">
    <property type="term" value="C:nucleus"/>
    <property type="evidence" value="ECO:0007669"/>
    <property type="project" value="UniProtKB-SubCell"/>
</dbReference>
<protein>
    <submittedName>
        <fullName evidence="14">Protein krueppel</fullName>
    </submittedName>
</protein>
<sequence>MLSHMTARTPVYPTAPTQIPNCFNPFYLSMLLTWLRTAASGMVSNGEKNRSPPNRTEMTGPVGFHVAPENRPHPTNEPRFYPNNLYITHTRRQTEQREFDSFYQSVTEPRVSLGSSPTIQNNLSASAYPNSSPSTCSLPPISNTPTTSPRVPNMNLSQNMRCESFQTEVRPRTTDPPLLSLTALTQQLTQSAKSFASMTSAFQPFPRIPPTRSSEMNRLNGNRNRIPTTLTTINSKSDLGGGGGGRGGGPAFSSKPVPTVGPRSTVASRVRNVEGAKGFDFKNLVQSCLESDNERDERGHRPDANGNFSVLDKPIPVTVRSMQRLKTKLDSIPKNKKDKVVPSTRRRPRKQYICRFCLRQFTKSYNLLIHERTHTNERPFPCDVCGKAFRRQDHLRDHRFIIFIIYINALGMDNNSSLAYFGLRSVYAA</sequence>
<comment type="subcellular location">
    <subcellularLocation>
        <location evidence="1">Nucleus</location>
    </subcellularLocation>
</comment>
<keyword evidence="2" id="KW-0479">Metal-binding</keyword>
<dbReference type="PROSITE" id="PS00028">
    <property type="entry name" value="ZINC_FINGER_C2H2_1"/>
    <property type="match status" value="1"/>
</dbReference>
<dbReference type="PANTHER" id="PTHR14196:SF0">
    <property type="entry name" value="PROTEIN BOWEL"/>
    <property type="match status" value="1"/>
</dbReference>
<dbReference type="Proteomes" id="UP000272942">
    <property type="component" value="Unassembled WGS sequence"/>
</dbReference>
<keyword evidence="6" id="KW-0805">Transcription regulation</keyword>
<dbReference type="SUPFAM" id="SSF57667">
    <property type="entry name" value="beta-beta-alpha zinc fingers"/>
    <property type="match status" value="1"/>
</dbReference>
<feature type="region of interest" description="Disordered" evidence="10">
    <location>
        <begin position="202"/>
        <end position="263"/>
    </location>
</feature>
<gene>
    <name evidence="12" type="ORF">ECPE_LOCUS4455</name>
</gene>
<dbReference type="InterPro" id="IPR013087">
    <property type="entry name" value="Znf_C2H2_type"/>
</dbReference>
<evidence type="ECO:0000313" key="12">
    <source>
        <dbReference type="EMBL" id="VDP72649.1"/>
    </source>
</evidence>
<dbReference type="Pfam" id="PF00096">
    <property type="entry name" value="zf-C2H2"/>
    <property type="match status" value="1"/>
</dbReference>
<evidence type="ECO:0000256" key="4">
    <source>
        <dbReference type="ARBA" id="ARBA00022771"/>
    </source>
</evidence>
<dbReference type="Gene3D" id="3.30.160.60">
    <property type="entry name" value="Classic Zinc Finger"/>
    <property type="match status" value="2"/>
</dbReference>
<dbReference type="SMART" id="SM00355">
    <property type="entry name" value="ZnF_C2H2"/>
    <property type="match status" value="2"/>
</dbReference>
<feature type="region of interest" description="Disordered" evidence="10">
    <location>
        <begin position="292"/>
        <end position="311"/>
    </location>
</feature>
<reference evidence="12 13" key="2">
    <citation type="submission" date="2018-11" db="EMBL/GenBank/DDBJ databases">
        <authorList>
            <consortium name="Pathogen Informatics"/>
        </authorList>
    </citation>
    <scope>NUCLEOTIDE SEQUENCE [LARGE SCALE GENOMIC DNA]</scope>
    <source>
        <strain evidence="12 13">Egypt</strain>
    </source>
</reference>
<dbReference type="InterPro" id="IPR050717">
    <property type="entry name" value="C2H2-ZF_Transcription_Reg"/>
</dbReference>
<evidence type="ECO:0000256" key="9">
    <source>
        <dbReference type="PROSITE-ProRule" id="PRU00042"/>
    </source>
</evidence>
<name>A0A183ABX0_9TREM</name>
<evidence type="ECO:0000256" key="6">
    <source>
        <dbReference type="ARBA" id="ARBA00023015"/>
    </source>
</evidence>
<dbReference type="FunFam" id="3.30.160.60:FF:000311">
    <property type="entry name" value="protein odd-skipped-related 2 isoform X1"/>
    <property type="match status" value="1"/>
</dbReference>
<evidence type="ECO:0000313" key="14">
    <source>
        <dbReference type="WBParaSite" id="ECPE_0000446701-mRNA-1"/>
    </source>
</evidence>